<feature type="transmembrane region" description="Helical" evidence="1">
    <location>
        <begin position="7"/>
        <end position="27"/>
    </location>
</feature>
<dbReference type="AlphaFoldDB" id="A0A1H9TS64"/>
<dbReference type="EMBL" id="FOGT01000006">
    <property type="protein sequence ID" value="SER99811.1"/>
    <property type="molecule type" value="Genomic_DNA"/>
</dbReference>
<evidence type="ECO:0000313" key="3">
    <source>
        <dbReference type="Proteomes" id="UP000198571"/>
    </source>
</evidence>
<dbReference type="RefSeq" id="WP_093050514.1">
    <property type="nucleotide sequence ID" value="NZ_FOGT01000006.1"/>
</dbReference>
<keyword evidence="3" id="KW-1185">Reference proteome</keyword>
<evidence type="ECO:0000313" key="2">
    <source>
        <dbReference type="EMBL" id="SER99811.1"/>
    </source>
</evidence>
<feature type="transmembrane region" description="Helical" evidence="1">
    <location>
        <begin position="62"/>
        <end position="83"/>
    </location>
</feature>
<protein>
    <submittedName>
        <fullName evidence="2">Uncharacterized protein</fullName>
    </submittedName>
</protein>
<name>A0A1H9TS64_9BACI</name>
<keyword evidence="1" id="KW-1133">Transmembrane helix</keyword>
<evidence type="ECO:0000256" key="1">
    <source>
        <dbReference type="SAM" id="Phobius"/>
    </source>
</evidence>
<dbReference type="Proteomes" id="UP000198571">
    <property type="component" value="Unassembled WGS sequence"/>
</dbReference>
<dbReference type="STRING" id="1601833.SAMN05518684_10642"/>
<proteinExistence type="predicted"/>
<keyword evidence="1" id="KW-0472">Membrane</keyword>
<feature type="transmembrane region" description="Helical" evidence="1">
    <location>
        <begin position="33"/>
        <end position="50"/>
    </location>
</feature>
<accession>A0A1H9TS64</accession>
<organism evidence="2 3">
    <name type="scientific">Salipaludibacillus aurantiacus</name>
    <dbReference type="NCBI Taxonomy" id="1601833"/>
    <lineage>
        <taxon>Bacteria</taxon>
        <taxon>Bacillati</taxon>
        <taxon>Bacillota</taxon>
        <taxon>Bacilli</taxon>
        <taxon>Bacillales</taxon>
        <taxon>Bacillaceae</taxon>
    </lineage>
</organism>
<reference evidence="3" key="1">
    <citation type="submission" date="2016-10" db="EMBL/GenBank/DDBJ databases">
        <authorList>
            <person name="Varghese N."/>
            <person name="Submissions S."/>
        </authorList>
    </citation>
    <scope>NUCLEOTIDE SEQUENCE [LARGE SCALE GENOMIC DNA]</scope>
    <source>
        <strain evidence="3">S9</strain>
    </source>
</reference>
<gene>
    <name evidence="2" type="ORF">SAMN05518684_10642</name>
</gene>
<sequence>MKQAFDYIFIFLIGYQAYFLISLLTVSGANQELSLAVSLLALLLCLFVWLQRNTRFSPTHVTMAVTTGVLSLSSIAVYAYLLAVHVI</sequence>
<keyword evidence="1" id="KW-0812">Transmembrane</keyword>
<dbReference type="OrthoDB" id="2974704at2"/>